<evidence type="ECO:0000256" key="2">
    <source>
        <dbReference type="ARBA" id="ARBA00022692"/>
    </source>
</evidence>
<dbReference type="PANTHER" id="PTHR12911:SF23">
    <property type="entry name" value="SUN DOMAIN-CONTAINING PROTEIN 1"/>
    <property type="match status" value="1"/>
</dbReference>
<keyword evidence="3" id="KW-1133">Transmembrane helix</keyword>
<dbReference type="PANTHER" id="PTHR12911">
    <property type="entry name" value="SAD1/UNC-84-LIKE PROTEIN-RELATED"/>
    <property type="match status" value="1"/>
</dbReference>
<name>A0A7K5Z3L0_9AVES</name>
<feature type="non-terminal residue" evidence="6">
    <location>
        <position position="87"/>
    </location>
</feature>
<dbReference type="OrthoDB" id="342281at2759"/>
<dbReference type="InterPro" id="IPR012919">
    <property type="entry name" value="SUN_dom"/>
</dbReference>
<dbReference type="AlphaFoldDB" id="A0A7K5Z3L0"/>
<dbReference type="InterPro" id="IPR045119">
    <property type="entry name" value="SUN1-5"/>
</dbReference>
<dbReference type="GO" id="GO:0043495">
    <property type="term" value="F:protein-membrane adaptor activity"/>
    <property type="evidence" value="ECO:0007669"/>
    <property type="project" value="TreeGrafter"/>
</dbReference>
<comment type="subcellular location">
    <subcellularLocation>
        <location evidence="1">Nucleus inner membrane</location>
    </subcellularLocation>
</comment>
<keyword evidence="2" id="KW-0812">Transmembrane</keyword>
<comment type="caution">
    <text evidence="6">The sequence shown here is derived from an EMBL/GenBank/DDBJ whole genome shotgun (WGS) entry which is preliminary data.</text>
</comment>
<evidence type="ECO:0000313" key="7">
    <source>
        <dbReference type="Proteomes" id="UP000522270"/>
    </source>
</evidence>
<sequence>DMYPGNCWAFKGLWRYLAIRLALKIYPTAFTVEHIPKTLSATRTIASAPRDFSVYGLDDDYEAEGTLLGEYVYDQDGEPLQMFPVMV</sequence>
<proteinExistence type="predicted"/>
<protein>
    <submittedName>
        <fullName evidence="6">SUN1 protein</fullName>
    </submittedName>
</protein>
<keyword evidence="7" id="KW-1185">Reference proteome</keyword>
<dbReference type="GO" id="GO:0005637">
    <property type="term" value="C:nuclear inner membrane"/>
    <property type="evidence" value="ECO:0007669"/>
    <property type="project" value="UniProtKB-SubCell"/>
</dbReference>
<dbReference type="Proteomes" id="UP000522270">
    <property type="component" value="Unassembled WGS sequence"/>
</dbReference>
<evidence type="ECO:0000313" key="6">
    <source>
        <dbReference type="EMBL" id="NWU72159.1"/>
    </source>
</evidence>
<organism evidence="6 7">
    <name type="scientific">Pterocles burchelli</name>
    <dbReference type="NCBI Taxonomy" id="2585816"/>
    <lineage>
        <taxon>Eukaryota</taxon>
        <taxon>Metazoa</taxon>
        <taxon>Chordata</taxon>
        <taxon>Craniata</taxon>
        <taxon>Vertebrata</taxon>
        <taxon>Euteleostomi</taxon>
        <taxon>Archelosauria</taxon>
        <taxon>Archosauria</taxon>
        <taxon>Dinosauria</taxon>
        <taxon>Saurischia</taxon>
        <taxon>Theropoda</taxon>
        <taxon>Coelurosauria</taxon>
        <taxon>Aves</taxon>
        <taxon>Neognathae</taxon>
        <taxon>Neoaves</taxon>
        <taxon>Columbimorphae</taxon>
        <taxon>Pterocliformes</taxon>
        <taxon>Pteroclidae</taxon>
        <taxon>Pterocles</taxon>
    </lineage>
</organism>
<feature type="non-terminal residue" evidence="6">
    <location>
        <position position="1"/>
    </location>
</feature>
<dbReference type="PROSITE" id="PS51469">
    <property type="entry name" value="SUN"/>
    <property type="match status" value="1"/>
</dbReference>
<accession>A0A7K5Z3L0</accession>
<reference evidence="6 7" key="1">
    <citation type="submission" date="2019-09" db="EMBL/GenBank/DDBJ databases">
        <title>Bird 10,000 Genomes (B10K) Project - Family phase.</title>
        <authorList>
            <person name="Zhang G."/>
        </authorList>
    </citation>
    <scope>NUCLEOTIDE SEQUENCE [LARGE SCALE GENOMIC DNA]</scope>
    <source>
        <strain evidence="6">B10K-DU-027-49</strain>
        <tissue evidence="6">Muscle</tissue>
    </source>
</reference>
<keyword evidence="4" id="KW-0472">Membrane</keyword>
<evidence type="ECO:0000259" key="5">
    <source>
        <dbReference type="PROSITE" id="PS51469"/>
    </source>
</evidence>
<evidence type="ECO:0000256" key="1">
    <source>
        <dbReference type="ARBA" id="ARBA00004540"/>
    </source>
</evidence>
<dbReference type="Pfam" id="PF07738">
    <property type="entry name" value="Sad1_UNC"/>
    <property type="match status" value="1"/>
</dbReference>
<evidence type="ECO:0000256" key="4">
    <source>
        <dbReference type="ARBA" id="ARBA00023136"/>
    </source>
</evidence>
<gene>
    <name evidence="6" type="primary">Sun1_5</name>
    <name evidence="6" type="ORF">PTEBUR_R08563</name>
</gene>
<feature type="domain" description="SUN" evidence="5">
    <location>
        <begin position="1"/>
        <end position="87"/>
    </location>
</feature>
<dbReference type="Gene3D" id="2.60.120.260">
    <property type="entry name" value="Galactose-binding domain-like"/>
    <property type="match status" value="1"/>
</dbReference>
<dbReference type="GO" id="GO:0034993">
    <property type="term" value="C:meiotic nuclear membrane microtubule tethering complex"/>
    <property type="evidence" value="ECO:0007669"/>
    <property type="project" value="TreeGrafter"/>
</dbReference>
<dbReference type="EMBL" id="VYZE01002096">
    <property type="protein sequence ID" value="NWU72159.1"/>
    <property type="molecule type" value="Genomic_DNA"/>
</dbReference>
<evidence type="ECO:0000256" key="3">
    <source>
        <dbReference type="ARBA" id="ARBA00022989"/>
    </source>
</evidence>